<keyword evidence="1" id="KW-0430">Lectin</keyword>
<sequence length="166" mass="19056">MRSVPDCEVTVMMLLGSIHKPLLYLTLSIKCTTENIWCLGWKYFRSSCYYVSTETKSWNASRNECLKKGADLVIVSTDEEQEFLIELNKSIWIGLTDEEEEGVWKWVDGTTPTKRYWRSQHPDNAGGENCAAVQNTGSNLSKWNDLPCSHKLYGVCEKKKPVEEQH</sequence>
<dbReference type="AlphaFoldDB" id="A0A665V1W6"/>
<evidence type="ECO:0000259" key="2">
    <source>
        <dbReference type="PROSITE" id="PS50041"/>
    </source>
</evidence>
<reference evidence="3" key="1">
    <citation type="submission" date="2021-04" db="EMBL/GenBank/DDBJ databases">
        <authorList>
            <consortium name="Wellcome Sanger Institute Data Sharing"/>
        </authorList>
    </citation>
    <scope>NUCLEOTIDE SEQUENCE [LARGE SCALE GENOMIC DNA]</scope>
</reference>
<dbReference type="InterPro" id="IPR033989">
    <property type="entry name" value="CD209-like_CTLD"/>
</dbReference>
<dbReference type="InterPro" id="IPR001304">
    <property type="entry name" value="C-type_lectin-like"/>
</dbReference>
<proteinExistence type="predicted"/>
<dbReference type="InParanoid" id="A0A665V1W6"/>
<dbReference type="GO" id="GO:0030246">
    <property type="term" value="F:carbohydrate binding"/>
    <property type="evidence" value="ECO:0007669"/>
    <property type="project" value="UniProtKB-KW"/>
</dbReference>
<evidence type="ECO:0000313" key="3">
    <source>
        <dbReference type="Ensembl" id="ENSENLP00000025651.1"/>
    </source>
</evidence>
<dbReference type="Ensembl" id="ENSENLT00000026460.1">
    <property type="protein sequence ID" value="ENSENLP00000025651.1"/>
    <property type="gene ID" value="ENSENLG00000011563.1"/>
</dbReference>
<keyword evidence="4" id="KW-1185">Reference proteome</keyword>
<dbReference type="InterPro" id="IPR016186">
    <property type="entry name" value="C-type_lectin-like/link_sf"/>
</dbReference>
<dbReference type="InterPro" id="IPR016187">
    <property type="entry name" value="CTDL_fold"/>
</dbReference>
<feature type="domain" description="C-type lectin" evidence="2">
    <location>
        <begin position="44"/>
        <end position="157"/>
    </location>
</feature>
<dbReference type="PROSITE" id="PS50041">
    <property type="entry name" value="C_TYPE_LECTIN_2"/>
    <property type="match status" value="1"/>
</dbReference>
<dbReference type="SUPFAM" id="SSF56436">
    <property type="entry name" value="C-type lectin-like"/>
    <property type="match status" value="1"/>
</dbReference>
<dbReference type="OMA" id="CTTENIW"/>
<dbReference type="CDD" id="cd03590">
    <property type="entry name" value="CLECT_DC-SIGN_like"/>
    <property type="match status" value="1"/>
</dbReference>
<dbReference type="Proteomes" id="UP000472264">
    <property type="component" value="Chromosome 1"/>
</dbReference>
<reference evidence="3" key="3">
    <citation type="submission" date="2025-09" db="UniProtKB">
        <authorList>
            <consortium name="Ensembl"/>
        </authorList>
    </citation>
    <scope>IDENTIFICATION</scope>
</reference>
<dbReference type="InterPro" id="IPR050111">
    <property type="entry name" value="C-type_lectin/snaclec_domain"/>
</dbReference>
<evidence type="ECO:0000256" key="1">
    <source>
        <dbReference type="ARBA" id="ARBA00022734"/>
    </source>
</evidence>
<protein>
    <recommendedName>
        <fullName evidence="2">C-type lectin domain-containing protein</fullName>
    </recommendedName>
</protein>
<dbReference type="SMART" id="SM00034">
    <property type="entry name" value="CLECT"/>
    <property type="match status" value="1"/>
</dbReference>
<organism evidence="3 4">
    <name type="scientific">Echeneis naucrates</name>
    <name type="common">Live sharksucker</name>
    <dbReference type="NCBI Taxonomy" id="173247"/>
    <lineage>
        <taxon>Eukaryota</taxon>
        <taxon>Metazoa</taxon>
        <taxon>Chordata</taxon>
        <taxon>Craniata</taxon>
        <taxon>Vertebrata</taxon>
        <taxon>Euteleostomi</taxon>
        <taxon>Actinopterygii</taxon>
        <taxon>Neopterygii</taxon>
        <taxon>Teleostei</taxon>
        <taxon>Neoteleostei</taxon>
        <taxon>Acanthomorphata</taxon>
        <taxon>Carangaria</taxon>
        <taxon>Carangiformes</taxon>
        <taxon>Echeneidae</taxon>
        <taxon>Echeneis</taxon>
    </lineage>
</organism>
<dbReference type="Gene3D" id="3.10.100.10">
    <property type="entry name" value="Mannose-Binding Protein A, subunit A"/>
    <property type="match status" value="1"/>
</dbReference>
<dbReference type="PANTHER" id="PTHR22803">
    <property type="entry name" value="MANNOSE, PHOSPHOLIPASE, LECTIN RECEPTOR RELATED"/>
    <property type="match status" value="1"/>
</dbReference>
<evidence type="ECO:0000313" key="4">
    <source>
        <dbReference type="Proteomes" id="UP000472264"/>
    </source>
</evidence>
<dbReference type="Pfam" id="PF00059">
    <property type="entry name" value="Lectin_C"/>
    <property type="match status" value="1"/>
</dbReference>
<accession>A0A665V1W6</accession>
<reference evidence="3" key="2">
    <citation type="submission" date="2025-08" db="UniProtKB">
        <authorList>
            <consortium name="Ensembl"/>
        </authorList>
    </citation>
    <scope>IDENTIFICATION</scope>
</reference>
<name>A0A665V1W6_ECHNA</name>